<feature type="region of interest" description="Disordered" evidence="2">
    <location>
        <begin position="498"/>
        <end position="542"/>
    </location>
</feature>
<feature type="region of interest" description="Disordered" evidence="2">
    <location>
        <begin position="720"/>
        <end position="881"/>
    </location>
</feature>
<proteinExistence type="predicted"/>
<feature type="compositionally biased region" description="Basic and acidic residues" evidence="2">
    <location>
        <begin position="65"/>
        <end position="74"/>
    </location>
</feature>
<evidence type="ECO:0000313" key="3">
    <source>
        <dbReference type="EMBL" id="KAF2242193.1"/>
    </source>
</evidence>
<evidence type="ECO:0000256" key="2">
    <source>
        <dbReference type="SAM" id="MobiDB-lite"/>
    </source>
</evidence>
<feature type="region of interest" description="Disordered" evidence="2">
    <location>
        <begin position="1"/>
        <end position="280"/>
    </location>
</feature>
<dbReference type="GeneID" id="54587923"/>
<feature type="compositionally biased region" description="Basic and acidic residues" evidence="2">
    <location>
        <begin position="725"/>
        <end position="753"/>
    </location>
</feature>
<evidence type="ECO:0000256" key="1">
    <source>
        <dbReference type="SAM" id="Coils"/>
    </source>
</evidence>
<feature type="compositionally biased region" description="Basic and acidic residues" evidence="2">
    <location>
        <begin position="205"/>
        <end position="215"/>
    </location>
</feature>
<dbReference type="AlphaFoldDB" id="A0A6A6HX74"/>
<dbReference type="Proteomes" id="UP000800094">
    <property type="component" value="Unassembled WGS sequence"/>
</dbReference>
<keyword evidence="1" id="KW-0175">Coiled coil</keyword>
<feature type="compositionally biased region" description="Basic and acidic residues" evidence="2">
    <location>
        <begin position="777"/>
        <end position="794"/>
    </location>
</feature>
<feature type="coiled-coil region" evidence="1">
    <location>
        <begin position="386"/>
        <end position="420"/>
    </location>
</feature>
<sequence length="914" mass="101958">MVENLQQLSRKRKREDECRATEYSQPEPVPHHVTSRNEASIILPASRKDTVIPENQNYSFQRNEPPQKRFKEESNIAEDYATPNDLSPKGLDEHIPAQGPTGSELPVGKATSTYSDKSNTKGDRSDSIRSSELTGRPELTAPSRHVPSPEKAPGIGKFMTQHQSVTLASQDEGASATMSNVKSSATRPRTDSRIENHPPSPVDASLDKMFRDSSREVNANDSEDALHDGTSDGYAADIEFSSNHSELDSENVAESREPPVWSSRKNGPREGSDSSASNERCAKFSEWHANESGDHPDLYTYGPAMITQNYDGEREVLSLLLSHDLMQRMKASIIAGRRFRGMKAEVDEELRQVKLEANFRYGRIMRTSTEIEVVKEQTAKENDGPTEEQRARLKDAQERLEDLKAKQAASQEKRSELKAKLKVEGKEWVRCMRAVDALHQCVLVDCRILSECDQGWWADEDYAITTVKSMQRYDTESEDDGESEFVQPQVITRVEVTRGQGADHQRGQPDAKAASPNVAKGGKTDGIDKSPSDRLQAAPKAHDGEFSAHLEAAEDPVDAPGEKNNPTIPDPAETAQASATLELHKEKLTAELEQRRLMLQKTREQHDKHHDSYTEIYAIYVSQQLNRPNVDFAAEFGPLYVFGGQQLAQKVTLAEEAYATTKAEAEAAGVILGDPHAHEPIETTRPRCEEEEVRYLKKSNHDRIESWRDVEMDDVSLAGTVRSSEAGESHGDDLADKPHRMKRQGETPKHRELSQSLITKYFPMSRLTPAASKKRMRDNDDEHSSSRKCMRFDNPESQPLKSSNDEPPGPNTESPVESSLPESSQLESSQPESSQPESSQPESSQPESSSSSSGIAEIPKPCTPPKKSRAGSRSTKDEPVLKHHFIDSVSVLHTNESRRQLITEWAEKWRGGFL</sequence>
<dbReference type="EMBL" id="ML987208">
    <property type="protein sequence ID" value="KAF2242193.1"/>
    <property type="molecule type" value="Genomic_DNA"/>
</dbReference>
<keyword evidence="4" id="KW-1185">Reference proteome</keyword>
<feature type="compositionally biased region" description="Polar residues" evidence="2">
    <location>
        <begin position="53"/>
        <end position="64"/>
    </location>
</feature>
<accession>A0A6A6HX74</accession>
<reference evidence="3" key="1">
    <citation type="journal article" date="2020" name="Stud. Mycol.">
        <title>101 Dothideomycetes genomes: a test case for predicting lifestyles and emergence of pathogens.</title>
        <authorList>
            <person name="Haridas S."/>
            <person name="Albert R."/>
            <person name="Binder M."/>
            <person name="Bloem J."/>
            <person name="Labutti K."/>
            <person name="Salamov A."/>
            <person name="Andreopoulos B."/>
            <person name="Baker S."/>
            <person name="Barry K."/>
            <person name="Bills G."/>
            <person name="Bluhm B."/>
            <person name="Cannon C."/>
            <person name="Castanera R."/>
            <person name="Culley D."/>
            <person name="Daum C."/>
            <person name="Ezra D."/>
            <person name="Gonzalez J."/>
            <person name="Henrissat B."/>
            <person name="Kuo A."/>
            <person name="Liang C."/>
            <person name="Lipzen A."/>
            <person name="Lutzoni F."/>
            <person name="Magnuson J."/>
            <person name="Mondo S."/>
            <person name="Nolan M."/>
            <person name="Ohm R."/>
            <person name="Pangilinan J."/>
            <person name="Park H.-J."/>
            <person name="Ramirez L."/>
            <person name="Alfaro M."/>
            <person name="Sun H."/>
            <person name="Tritt A."/>
            <person name="Yoshinaga Y."/>
            <person name="Zwiers L.-H."/>
            <person name="Turgeon B."/>
            <person name="Goodwin S."/>
            <person name="Spatafora J."/>
            <person name="Crous P."/>
            <person name="Grigoriev I."/>
        </authorList>
    </citation>
    <scope>NUCLEOTIDE SEQUENCE</scope>
    <source>
        <strain evidence="3">CBS 122368</strain>
    </source>
</reference>
<evidence type="ECO:0000313" key="4">
    <source>
        <dbReference type="Proteomes" id="UP000800094"/>
    </source>
</evidence>
<feature type="compositionally biased region" description="Basic and acidic residues" evidence="2">
    <location>
        <begin position="522"/>
        <end position="532"/>
    </location>
</feature>
<name>A0A6A6HX74_9PLEO</name>
<dbReference type="OrthoDB" id="10396269at2759"/>
<organism evidence="3 4">
    <name type="scientific">Trematosphaeria pertusa</name>
    <dbReference type="NCBI Taxonomy" id="390896"/>
    <lineage>
        <taxon>Eukaryota</taxon>
        <taxon>Fungi</taxon>
        <taxon>Dikarya</taxon>
        <taxon>Ascomycota</taxon>
        <taxon>Pezizomycotina</taxon>
        <taxon>Dothideomycetes</taxon>
        <taxon>Pleosporomycetidae</taxon>
        <taxon>Pleosporales</taxon>
        <taxon>Massarineae</taxon>
        <taxon>Trematosphaeriaceae</taxon>
        <taxon>Trematosphaeria</taxon>
    </lineage>
</organism>
<feature type="compositionally biased region" description="Polar residues" evidence="2">
    <location>
        <begin position="176"/>
        <end position="187"/>
    </location>
</feature>
<feature type="compositionally biased region" description="Basic and acidic residues" evidence="2">
    <location>
        <begin position="118"/>
        <end position="129"/>
    </location>
</feature>
<feature type="compositionally biased region" description="Low complexity" evidence="2">
    <location>
        <begin position="813"/>
        <end position="853"/>
    </location>
</feature>
<protein>
    <submittedName>
        <fullName evidence="3">Uncharacterized protein</fullName>
    </submittedName>
</protein>
<feature type="compositionally biased region" description="Polar residues" evidence="2">
    <location>
        <begin position="160"/>
        <end position="169"/>
    </location>
</feature>
<gene>
    <name evidence="3" type="ORF">BU26DRAFT_584327</name>
</gene>
<dbReference type="RefSeq" id="XP_033677197.1">
    <property type="nucleotide sequence ID" value="XM_033834593.1"/>
</dbReference>